<dbReference type="SMART" id="SM00862">
    <property type="entry name" value="Trans_reg_C"/>
    <property type="match status" value="1"/>
</dbReference>
<dbReference type="SMART" id="SM00448">
    <property type="entry name" value="REC"/>
    <property type="match status" value="1"/>
</dbReference>
<dbReference type="InterPro" id="IPR039420">
    <property type="entry name" value="WalR-like"/>
</dbReference>
<feature type="DNA-binding region" description="OmpR/PhoB-type" evidence="9">
    <location>
        <begin position="136"/>
        <end position="235"/>
    </location>
</feature>
<accession>A0A432WPA8</accession>
<dbReference type="Gene3D" id="3.40.50.2300">
    <property type="match status" value="1"/>
</dbReference>
<comment type="subcellular location">
    <subcellularLocation>
        <location evidence="1">Cytoplasm</location>
    </subcellularLocation>
</comment>
<proteinExistence type="predicted"/>
<dbReference type="Pfam" id="PF00486">
    <property type="entry name" value="Trans_reg_C"/>
    <property type="match status" value="1"/>
</dbReference>
<dbReference type="PANTHER" id="PTHR48111">
    <property type="entry name" value="REGULATOR OF RPOS"/>
    <property type="match status" value="1"/>
</dbReference>
<evidence type="ECO:0000256" key="1">
    <source>
        <dbReference type="ARBA" id="ARBA00004496"/>
    </source>
</evidence>
<evidence type="ECO:0000256" key="4">
    <source>
        <dbReference type="ARBA" id="ARBA00023012"/>
    </source>
</evidence>
<comment type="caution">
    <text evidence="12">The sequence shown here is derived from an EMBL/GenBank/DDBJ whole genome shotgun (WGS) entry which is preliminary data.</text>
</comment>
<keyword evidence="5" id="KW-0805">Transcription regulation</keyword>
<dbReference type="GO" id="GO:0000976">
    <property type="term" value="F:transcription cis-regulatory region binding"/>
    <property type="evidence" value="ECO:0007669"/>
    <property type="project" value="TreeGrafter"/>
</dbReference>
<dbReference type="Pfam" id="PF00072">
    <property type="entry name" value="Response_reg"/>
    <property type="match status" value="1"/>
</dbReference>
<dbReference type="SUPFAM" id="SSF52172">
    <property type="entry name" value="CheY-like"/>
    <property type="match status" value="1"/>
</dbReference>
<dbReference type="InterPro" id="IPR011006">
    <property type="entry name" value="CheY-like_superfamily"/>
</dbReference>
<dbReference type="PANTHER" id="PTHR48111:SF4">
    <property type="entry name" value="DNA-BINDING DUAL TRANSCRIPTIONAL REGULATOR OMPR"/>
    <property type="match status" value="1"/>
</dbReference>
<dbReference type="GO" id="GO:0032993">
    <property type="term" value="C:protein-DNA complex"/>
    <property type="evidence" value="ECO:0007669"/>
    <property type="project" value="TreeGrafter"/>
</dbReference>
<dbReference type="CDD" id="cd17574">
    <property type="entry name" value="REC_OmpR"/>
    <property type="match status" value="1"/>
</dbReference>
<dbReference type="GO" id="GO:0000156">
    <property type="term" value="F:phosphorelay response regulator activity"/>
    <property type="evidence" value="ECO:0007669"/>
    <property type="project" value="TreeGrafter"/>
</dbReference>
<dbReference type="SUPFAM" id="SSF46894">
    <property type="entry name" value="C-terminal effector domain of the bipartite response regulators"/>
    <property type="match status" value="1"/>
</dbReference>
<keyword evidence="7" id="KW-0804">Transcription</keyword>
<feature type="modified residue" description="4-aspartylphosphate" evidence="8">
    <location>
        <position position="56"/>
    </location>
</feature>
<evidence type="ECO:0000256" key="9">
    <source>
        <dbReference type="PROSITE-ProRule" id="PRU01091"/>
    </source>
</evidence>
<dbReference type="GO" id="GO:0006355">
    <property type="term" value="P:regulation of DNA-templated transcription"/>
    <property type="evidence" value="ECO:0007669"/>
    <property type="project" value="InterPro"/>
</dbReference>
<dbReference type="NCBIfam" id="NF007005">
    <property type="entry name" value="PRK09468.1"/>
    <property type="match status" value="1"/>
</dbReference>
<evidence type="ECO:0000259" key="10">
    <source>
        <dbReference type="PROSITE" id="PS50110"/>
    </source>
</evidence>
<feature type="domain" description="OmpR/PhoB-type" evidence="11">
    <location>
        <begin position="136"/>
        <end position="235"/>
    </location>
</feature>
<keyword evidence="4" id="KW-0902">Two-component regulatory system</keyword>
<organism evidence="12 13">
    <name type="scientific">Aliidiomarina sanyensis</name>
    <dbReference type="NCBI Taxonomy" id="1249555"/>
    <lineage>
        <taxon>Bacteria</taxon>
        <taxon>Pseudomonadati</taxon>
        <taxon>Pseudomonadota</taxon>
        <taxon>Gammaproteobacteria</taxon>
        <taxon>Alteromonadales</taxon>
        <taxon>Idiomarinaceae</taxon>
        <taxon>Aliidiomarina</taxon>
    </lineage>
</organism>
<evidence type="ECO:0000313" key="13">
    <source>
        <dbReference type="Proteomes" id="UP000288405"/>
    </source>
</evidence>
<dbReference type="RefSeq" id="WP_126776011.1">
    <property type="nucleotide sequence ID" value="NZ_PIPM01000002.1"/>
</dbReference>
<keyword evidence="13" id="KW-1185">Reference proteome</keyword>
<dbReference type="PROSITE" id="PS51755">
    <property type="entry name" value="OMPR_PHOB"/>
    <property type="match status" value="1"/>
</dbReference>
<dbReference type="InterPro" id="IPR001789">
    <property type="entry name" value="Sig_transdc_resp-reg_receiver"/>
</dbReference>
<name>A0A432WPA8_9GAMM</name>
<dbReference type="GO" id="GO:0005829">
    <property type="term" value="C:cytosol"/>
    <property type="evidence" value="ECO:0007669"/>
    <property type="project" value="TreeGrafter"/>
</dbReference>
<dbReference type="InterPro" id="IPR036388">
    <property type="entry name" value="WH-like_DNA-bd_sf"/>
</dbReference>
<sequence>MSDSEFRVIVVDDDVRLRALLERYLQEQNFVVRAVADGAQMDRLLLRETFHLMVLDLMLPGEDGISICRRLRASGNNLPIIMLTAKGSEMDRINGLENGADDYLAKPFNPRELLARIRAVLKRQQRVTPGAPSQDAEQIEFGGFRFNLGTRELAQGDRVIPLTSGEFAVLKALVTHPREPLSRDKLMHLARGRDYSALERSIDVQVSRLRRLIEAEPSSPRYLQTVWGLGYVFVPDEPAATINE</sequence>
<evidence type="ECO:0000256" key="7">
    <source>
        <dbReference type="ARBA" id="ARBA00023163"/>
    </source>
</evidence>
<gene>
    <name evidence="12" type="ORF">CWE11_02390</name>
</gene>
<dbReference type="FunFam" id="3.40.50.2300:FF:000008">
    <property type="entry name" value="Two-component response regulator OmpR"/>
    <property type="match status" value="1"/>
</dbReference>
<evidence type="ECO:0000256" key="2">
    <source>
        <dbReference type="ARBA" id="ARBA00022490"/>
    </source>
</evidence>
<dbReference type="PROSITE" id="PS50110">
    <property type="entry name" value="RESPONSE_REGULATORY"/>
    <property type="match status" value="1"/>
</dbReference>
<evidence type="ECO:0000313" key="12">
    <source>
        <dbReference type="EMBL" id="RUO35632.1"/>
    </source>
</evidence>
<protein>
    <submittedName>
        <fullName evidence="12">Two-component system response regulator OmpR</fullName>
    </submittedName>
</protein>
<evidence type="ECO:0000259" key="11">
    <source>
        <dbReference type="PROSITE" id="PS51755"/>
    </source>
</evidence>
<dbReference type="Gene3D" id="1.10.10.10">
    <property type="entry name" value="Winged helix-like DNA-binding domain superfamily/Winged helix DNA-binding domain"/>
    <property type="match status" value="1"/>
</dbReference>
<evidence type="ECO:0000256" key="3">
    <source>
        <dbReference type="ARBA" id="ARBA00022553"/>
    </source>
</evidence>
<keyword evidence="3 8" id="KW-0597">Phosphoprotein</keyword>
<dbReference type="Gene3D" id="6.10.250.690">
    <property type="match status" value="1"/>
</dbReference>
<dbReference type="CDD" id="cd00383">
    <property type="entry name" value="trans_reg_C"/>
    <property type="match status" value="1"/>
</dbReference>
<dbReference type="AlphaFoldDB" id="A0A432WPA8"/>
<dbReference type="EMBL" id="PIPM01000002">
    <property type="protein sequence ID" value="RUO35632.1"/>
    <property type="molecule type" value="Genomic_DNA"/>
</dbReference>
<keyword evidence="6 9" id="KW-0238">DNA-binding</keyword>
<evidence type="ECO:0000256" key="6">
    <source>
        <dbReference type="ARBA" id="ARBA00023125"/>
    </source>
</evidence>
<dbReference type="InterPro" id="IPR016032">
    <property type="entry name" value="Sig_transdc_resp-reg_C-effctor"/>
</dbReference>
<feature type="domain" description="Response regulatory" evidence="10">
    <location>
        <begin position="7"/>
        <end position="121"/>
    </location>
</feature>
<dbReference type="Proteomes" id="UP000288405">
    <property type="component" value="Unassembled WGS sequence"/>
</dbReference>
<evidence type="ECO:0000256" key="5">
    <source>
        <dbReference type="ARBA" id="ARBA00023015"/>
    </source>
</evidence>
<keyword evidence="2" id="KW-0963">Cytoplasm</keyword>
<dbReference type="InterPro" id="IPR001867">
    <property type="entry name" value="OmpR/PhoB-type_DNA-bd"/>
</dbReference>
<dbReference type="FunFam" id="1.10.10.10:FF:000099">
    <property type="entry name" value="Two-component system response regulator TorR"/>
    <property type="match status" value="1"/>
</dbReference>
<reference evidence="12 13" key="1">
    <citation type="journal article" date="2011" name="Front. Microbiol.">
        <title>Genomic signatures of strain selection and enhancement in Bacillus atrophaeus var. globigii, a historical biowarfare simulant.</title>
        <authorList>
            <person name="Gibbons H.S."/>
            <person name="Broomall S.M."/>
            <person name="McNew L.A."/>
            <person name="Daligault H."/>
            <person name="Chapman C."/>
            <person name="Bruce D."/>
            <person name="Karavis M."/>
            <person name="Krepps M."/>
            <person name="McGregor P.A."/>
            <person name="Hong C."/>
            <person name="Park K.H."/>
            <person name="Akmal A."/>
            <person name="Feldman A."/>
            <person name="Lin J.S."/>
            <person name="Chang W.E."/>
            <person name="Higgs B.W."/>
            <person name="Demirev P."/>
            <person name="Lindquist J."/>
            <person name="Liem A."/>
            <person name="Fochler E."/>
            <person name="Read T.D."/>
            <person name="Tapia R."/>
            <person name="Johnson S."/>
            <person name="Bishop-Lilly K.A."/>
            <person name="Detter C."/>
            <person name="Han C."/>
            <person name="Sozhamannan S."/>
            <person name="Rosenzweig C.N."/>
            <person name="Skowronski E.W."/>
        </authorList>
    </citation>
    <scope>NUCLEOTIDE SEQUENCE [LARGE SCALE GENOMIC DNA]</scope>
    <source>
        <strain evidence="12 13">GYP-17</strain>
    </source>
</reference>
<dbReference type="OrthoDB" id="9802426at2"/>
<evidence type="ECO:0000256" key="8">
    <source>
        <dbReference type="PROSITE-ProRule" id="PRU00169"/>
    </source>
</evidence>